<evidence type="ECO:0000313" key="8">
    <source>
        <dbReference type="EMBL" id="MBT0653898.1"/>
    </source>
</evidence>
<dbReference type="Gene3D" id="1.20.1250.20">
    <property type="entry name" value="MFS general substrate transporter like domains"/>
    <property type="match status" value="2"/>
</dbReference>
<keyword evidence="9" id="KW-1185">Reference proteome</keyword>
<feature type="transmembrane region" description="Helical" evidence="6">
    <location>
        <begin position="248"/>
        <end position="268"/>
    </location>
</feature>
<evidence type="ECO:0000256" key="4">
    <source>
        <dbReference type="ARBA" id="ARBA00022989"/>
    </source>
</evidence>
<dbReference type="PROSITE" id="PS00217">
    <property type="entry name" value="SUGAR_TRANSPORT_2"/>
    <property type="match status" value="1"/>
</dbReference>
<feature type="transmembrane region" description="Helical" evidence="6">
    <location>
        <begin position="379"/>
        <end position="400"/>
    </location>
</feature>
<evidence type="ECO:0000256" key="6">
    <source>
        <dbReference type="SAM" id="Phobius"/>
    </source>
</evidence>
<feature type="transmembrane region" description="Helical" evidence="6">
    <location>
        <begin position="336"/>
        <end position="359"/>
    </location>
</feature>
<feature type="transmembrane region" description="Helical" evidence="6">
    <location>
        <begin position="280"/>
        <end position="299"/>
    </location>
</feature>
<evidence type="ECO:0000313" key="9">
    <source>
        <dbReference type="Proteomes" id="UP000756860"/>
    </source>
</evidence>
<keyword evidence="3 6" id="KW-0812">Transmembrane</keyword>
<dbReference type="SUPFAM" id="SSF103473">
    <property type="entry name" value="MFS general substrate transporter"/>
    <property type="match status" value="1"/>
</dbReference>
<reference evidence="8 9" key="1">
    <citation type="submission" date="2021-05" db="EMBL/GenBank/DDBJ databases">
        <title>The draft genome of Geobacter luticola JCM 17780.</title>
        <authorList>
            <person name="Xu Z."/>
            <person name="Masuda Y."/>
            <person name="Itoh H."/>
            <person name="Senoo K."/>
        </authorList>
    </citation>
    <scope>NUCLEOTIDE SEQUENCE [LARGE SCALE GENOMIC DNA]</scope>
    <source>
        <strain evidence="8 9">JCM 17780</strain>
    </source>
</reference>
<dbReference type="RefSeq" id="WP_214175907.1">
    <property type="nucleotide sequence ID" value="NZ_JAHCVK010000006.1"/>
</dbReference>
<dbReference type="InterPro" id="IPR011701">
    <property type="entry name" value="MFS"/>
</dbReference>
<keyword evidence="5 6" id="KW-0472">Membrane</keyword>
<sequence>MSEKTRWLLMLCLAQCFIMLVFINYSAILPLLKQEWGMNNTMAGSIFSVYQLGYIASGVILSTLTDRLNIRNIFIVSILWSGTANLLFALYAHDYLSAMVLRALTGIGMGGTYMPGLKLVAEKFAPHERGKAIGIYVGALMLGASLSLAVTGGVASLAGWRTAFIVCSVGVYLGALVSLPVFRGYRPTVHARMEHGFRGEIVRNKPAFLMILGYASHMWEMYGMRSWLAPFYAALLIGHGISQGKATGWAATAAAVITGMGTFSTAITGTLSDRLGRTRTIMLVMTASAACSFAFGWLINFPPYVALAAGLLYGYLTVAESPVFSTGLTELVAPGYLGAAMGMQSLVGYTLGMISPTVFGWALDLCRGWDPFPGVAVDWGIAFSTAGLGALAGPVFMYLLRRCPESGNMAGGRR</sequence>
<comment type="subcellular location">
    <subcellularLocation>
        <location evidence="1">Cell membrane</location>
        <topology evidence="1">Multi-pass membrane protein</topology>
    </subcellularLocation>
</comment>
<evidence type="ECO:0000256" key="2">
    <source>
        <dbReference type="ARBA" id="ARBA00022475"/>
    </source>
</evidence>
<evidence type="ECO:0000259" key="7">
    <source>
        <dbReference type="PROSITE" id="PS50850"/>
    </source>
</evidence>
<feature type="transmembrane region" description="Helical" evidence="6">
    <location>
        <begin position="206"/>
        <end position="228"/>
    </location>
</feature>
<evidence type="ECO:0000256" key="3">
    <source>
        <dbReference type="ARBA" id="ARBA00022692"/>
    </source>
</evidence>
<dbReference type="InterPro" id="IPR020846">
    <property type="entry name" value="MFS_dom"/>
</dbReference>
<feature type="transmembrane region" description="Helical" evidence="6">
    <location>
        <begin position="163"/>
        <end position="185"/>
    </location>
</feature>
<organism evidence="8 9">
    <name type="scientific">Geomobilimonas luticola</name>
    <dbReference type="NCBI Taxonomy" id="1114878"/>
    <lineage>
        <taxon>Bacteria</taxon>
        <taxon>Pseudomonadati</taxon>
        <taxon>Thermodesulfobacteriota</taxon>
        <taxon>Desulfuromonadia</taxon>
        <taxon>Geobacterales</taxon>
        <taxon>Geobacteraceae</taxon>
        <taxon>Geomobilimonas</taxon>
    </lineage>
</organism>
<feature type="transmembrane region" description="Helical" evidence="6">
    <location>
        <begin position="7"/>
        <end position="29"/>
    </location>
</feature>
<proteinExistence type="predicted"/>
<accession>A0ABS5SEV4</accession>
<keyword evidence="2" id="KW-1003">Cell membrane</keyword>
<dbReference type="PROSITE" id="PS50850">
    <property type="entry name" value="MFS"/>
    <property type="match status" value="1"/>
</dbReference>
<evidence type="ECO:0000256" key="5">
    <source>
        <dbReference type="ARBA" id="ARBA00023136"/>
    </source>
</evidence>
<feature type="transmembrane region" description="Helical" evidence="6">
    <location>
        <begin position="73"/>
        <end position="93"/>
    </location>
</feature>
<feature type="transmembrane region" description="Helical" evidence="6">
    <location>
        <begin position="133"/>
        <end position="157"/>
    </location>
</feature>
<dbReference type="InterPro" id="IPR050189">
    <property type="entry name" value="MFS_Efflux_Transporters"/>
</dbReference>
<feature type="domain" description="Major facilitator superfamily (MFS) profile" evidence="7">
    <location>
        <begin position="1"/>
        <end position="405"/>
    </location>
</feature>
<evidence type="ECO:0000256" key="1">
    <source>
        <dbReference type="ARBA" id="ARBA00004651"/>
    </source>
</evidence>
<feature type="transmembrane region" description="Helical" evidence="6">
    <location>
        <begin position="99"/>
        <end position="121"/>
    </location>
</feature>
<dbReference type="Proteomes" id="UP000756860">
    <property type="component" value="Unassembled WGS sequence"/>
</dbReference>
<name>A0ABS5SEV4_9BACT</name>
<gene>
    <name evidence="8" type="ORF">KI810_12585</name>
</gene>
<feature type="transmembrane region" description="Helical" evidence="6">
    <location>
        <begin position="41"/>
        <end position="61"/>
    </location>
</feature>
<dbReference type="PANTHER" id="PTHR43124">
    <property type="entry name" value="PURINE EFFLUX PUMP PBUE"/>
    <property type="match status" value="1"/>
</dbReference>
<keyword evidence="4 6" id="KW-1133">Transmembrane helix</keyword>
<protein>
    <submittedName>
        <fullName evidence="8">MFS transporter</fullName>
    </submittedName>
</protein>
<dbReference type="InterPro" id="IPR036259">
    <property type="entry name" value="MFS_trans_sf"/>
</dbReference>
<dbReference type="Pfam" id="PF07690">
    <property type="entry name" value="MFS_1"/>
    <property type="match status" value="1"/>
</dbReference>
<comment type="caution">
    <text evidence="8">The sequence shown here is derived from an EMBL/GenBank/DDBJ whole genome shotgun (WGS) entry which is preliminary data.</text>
</comment>
<dbReference type="InterPro" id="IPR005829">
    <property type="entry name" value="Sugar_transporter_CS"/>
</dbReference>
<dbReference type="PANTHER" id="PTHR43124:SF3">
    <property type="entry name" value="CHLORAMPHENICOL EFFLUX PUMP RV0191"/>
    <property type="match status" value="1"/>
</dbReference>
<dbReference type="EMBL" id="JAHCVK010000006">
    <property type="protein sequence ID" value="MBT0653898.1"/>
    <property type="molecule type" value="Genomic_DNA"/>
</dbReference>